<dbReference type="Proteomes" id="UP000004870">
    <property type="component" value="Unassembled WGS sequence"/>
</dbReference>
<protein>
    <recommendedName>
        <fullName evidence="3">Periplasmic binding protein</fullName>
    </recommendedName>
</protein>
<sequence length="160" mass="17636">MGDAIGERAAADAYLQQVESALAAYGREVRAAAPQVRRYAVVQFADARQLRIFAPNSLFRVSLDLMGLEQADLGAGNRWGSRLIALPELAQLPEDTCLIIVGPFPRMTEVELSRSYLWQRIGFGARRCLRKVPAVWLFGGPESVALFGRYVHEAMVGDGK</sequence>
<name>C8NAJ8_CARH6</name>
<dbReference type="RefSeq" id="WP_004143461.1">
    <property type="nucleotide sequence ID" value="NZ_GG694031.1"/>
</dbReference>
<keyword evidence="2" id="KW-1185">Reference proteome</keyword>
<proteinExistence type="predicted"/>
<gene>
    <name evidence="1" type="ORF">HMPREF0198_1526</name>
</gene>
<evidence type="ECO:0008006" key="3">
    <source>
        <dbReference type="Google" id="ProtNLM"/>
    </source>
</evidence>
<dbReference type="EMBL" id="ACKY01000089">
    <property type="protein sequence ID" value="EEV88329.1"/>
    <property type="molecule type" value="Genomic_DNA"/>
</dbReference>
<accession>C8NAJ8</accession>
<comment type="caution">
    <text evidence="1">The sequence shown here is derived from an EMBL/GenBank/DDBJ whole genome shotgun (WGS) entry which is preliminary data.</text>
</comment>
<dbReference type="Gene3D" id="3.40.50.1980">
    <property type="entry name" value="Nitrogenase molybdenum iron protein domain"/>
    <property type="match status" value="1"/>
</dbReference>
<organism evidence="1 2">
    <name type="scientific">Cardiobacterium hominis (strain ATCC 15826 / DSM 8339 / NCTC 10426 / 6573)</name>
    <dbReference type="NCBI Taxonomy" id="638300"/>
    <lineage>
        <taxon>Bacteria</taxon>
        <taxon>Pseudomonadati</taxon>
        <taxon>Pseudomonadota</taxon>
        <taxon>Gammaproteobacteria</taxon>
        <taxon>Cardiobacteriales</taxon>
        <taxon>Cardiobacteriaceae</taxon>
        <taxon>Cardiobacterium</taxon>
    </lineage>
</organism>
<evidence type="ECO:0000313" key="1">
    <source>
        <dbReference type="EMBL" id="EEV88329.1"/>
    </source>
</evidence>
<dbReference type="AlphaFoldDB" id="C8NAJ8"/>
<evidence type="ECO:0000313" key="2">
    <source>
        <dbReference type="Proteomes" id="UP000004870"/>
    </source>
</evidence>
<reference evidence="1 2" key="1">
    <citation type="submission" date="2009-08" db="EMBL/GenBank/DDBJ databases">
        <authorList>
            <person name="Qin X."/>
            <person name="Bachman B."/>
            <person name="Battles P."/>
            <person name="Bell A."/>
            <person name="Bess C."/>
            <person name="Bickham C."/>
            <person name="Chaboub L."/>
            <person name="Chen D."/>
            <person name="Coyle M."/>
            <person name="Deiros D.R."/>
            <person name="Dinh H."/>
            <person name="Forbes L."/>
            <person name="Fowler G."/>
            <person name="Francisco L."/>
            <person name="Fu Q."/>
            <person name="Gubbala S."/>
            <person name="Hale W."/>
            <person name="Han Y."/>
            <person name="Hemphill L."/>
            <person name="Highlander S.K."/>
            <person name="Hirani K."/>
            <person name="Hogues M."/>
            <person name="Jackson L."/>
            <person name="Jakkamsetti A."/>
            <person name="Javaid M."/>
            <person name="Jiang H."/>
            <person name="Korchina V."/>
            <person name="Kovar C."/>
            <person name="Lara F."/>
            <person name="Lee S."/>
            <person name="Mata R."/>
            <person name="Mathew T."/>
            <person name="Moen C."/>
            <person name="Morales K."/>
            <person name="Munidasa M."/>
            <person name="Nazareth L."/>
            <person name="Ngo R."/>
            <person name="Nguyen L."/>
            <person name="Okwuonu G."/>
            <person name="Ongeri F."/>
            <person name="Patil S."/>
            <person name="Petrosino J."/>
            <person name="Pham C."/>
            <person name="Pham P."/>
            <person name="Pu L.-L."/>
            <person name="Puazo M."/>
            <person name="Raj R."/>
            <person name="Reid J."/>
            <person name="Rouhana J."/>
            <person name="Saada N."/>
            <person name="Shang Y."/>
            <person name="Simmons D."/>
            <person name="Thornton R."/>
            <person name="Warren J."/>
            <person name="Weissenberger G."/>
            <person name="Zhang J."/>
            <person name="Zhang L."/>
            <person name="Zhou C."/>
            <person name="Zhu D."/>
            <person name="Muzny D."/>
            <person name="Worley K."/>
            <person name="Gibbs R."/>
        </authorList>
    </citation>
    <scope>NUCLEOTIDE SEQUENCE [LARGE SCALE GENOMIC DNA]</scope>
    <source>
        <strain evidence="2">ATCC 15826 / DSM 8339 / NCTC 10426 / 6573</strain>
    </source>
</reference>
<dbReference type="SUPFAM" id="SSF53807">
    <property type="entry name" value="Helical backbone' metal receptor"/>
    <property type="match status" value="1"/>
</dbReference>
<dbReference type="HOGENOM" id="CLU_1649056_0_0_6"/>